<dbReference type="Proteomes" id="UP001066276">
    <property type="component" value="Chromosome 1_2"/>
</dbReference>
<evidence type="ECO:0000313" key="2">
    <source>
        <dbReference type="Proteomes" id="UP001066276"/>
    </source>
</evidence>
<gene>
    <name evidence="1" type="ORF">NDU88_000026</name>
</gene>
<proteinExistence type="predicted"/>
<accession>A0AAV7VVB0</accession>
<comment type="caution">
    <text evidence="1">The sequence shown here is derived from an EMBL/GenBank/DDBJ whole genome shotgun (WGS) entry which is preliminary data.</text>
</comment>
<organism evidence="1 2">
    <name type="scientific">Pleurodeles waltl</name>
    <name type="common">Iberian ribbed newt</name>
    <dbReference type="NCBI Taxonomy" id="8319"/>
    <lineage>
        <taxon>Eukaryota</taxon>
        <taxon>Metazoa</taxon>
        <taxon>Chordata</taxon>
        <taxon>Craniata</taxon>
        <taxon>Vertebrata</taxon>
        <taxon>Euteleostomi</taxon>
        <taxon>Amphibia</taxon>
        <taxon>Batrachia</taxon>
        <taxon>Caudata</taxon>
        <taxon>Salamandroidea</taxon>
        <taxon>Salamandridae</taxon>
        <taxon>Pleurodelinae</taxon>
        <taxon>Pleurodeles</taxon>
    </lineage>
</organism>
<reference evidence="1" key="1">
    <citation type="journal article" date="2022" name="bioRxiv">
        <title>Sequencing and chromosome-scale assembly of the giantPleurodeles waltlgenome.</title>
        <authorList>
            <person name="Brown T."/>
            <person name="Elewa A."/>
            <person name="Iarovenko S."/>
            <person name="Subramanian E."/>
            <person name="Araus A.J."/>
            <person name="Petzold A."/>
            <person name="Susuki M."/>
            <person name="Suzuki K.-i.T."/>
            <person name="Hayashi T."/>
            <person name="Toyoda A."/>
            <person name="Oliveira C."/>
            <person name="Osipova E."/>
            <person name="Leigh N.D."/>
            <person name="Simon A."/>
            <person name="Yun M.H."/>
        </authorList>
    </citation>
    <scope>NUCLEOTIDE SEQUENCE</scope>
    <source>
        <strain evidence="1">20211129_DDA</strain>
        <tissue evidence="1">Liver</tissue>
    </source>
</reference>
<keyword evidence="2" id="KW-1185">Reference proteome</keyword>
<protein>
    <submittedName>
        <fullName evidence="1">Uncharacterized protein</fullName>
    </submittedName>
</protein>
<name>A0AAV7VVB0_PLEWA</name>
<sequence length="113" mass="12676">MPQPPGYDVNTKRSYSWGSFQFQRRSSTAPKRLHCRRDDVRSWADTKANGGSGLCDLRIQHEAPFVTGSVRSCDPTVEAFGSRAAPTLELKGAPRVRPFRVYIVTGRLWHALS</sequence>
<dbReference type="EMBL" id="JANPWB010000002">
    <property type="protein sequence ID" value="KAJ1204580.1"/>
    <property type="molecule type" value="Genomic_DNA"/>
</dbReference>
<dbReference type="AlphaFoldDB" id="A0AAV7VVB0"/>
<evidence type="ECO:0000313" key="1">
    <source>
        <dbReference type="EMBL" id="KAJ1204580.1"/>
    </source>
</evidence>